<comment type="similarity">
    <text evidence="1">Belongs to the NFYB/HAP3 subunit family.</text>
</comment>
<reference evidence="6" key="1">
    <citation type="submission" date="2017-07" db="EMBL/GenBank/DDBJ databases">
        <title>Taro Niue Genome Assembly and Annotation.</title>
        <authorList>
            <person name="Atibalentja N."/>
            <person name="Keating K."/>
            <person name="Fields C.J."/>
        </authorList>
    </citation>
    <scope>NUCLEOTIDE SEQUENCE</scope>
    <source>
        <strain evidence="6">Niue_2</strain>
        <tissue evidence="6">Leaf</tissue>
    </source>
</reference>
<evidence type="ECO:0000256" key="4">
    <source>
        <dbReference type="SAM" id="MobiDB-lite"/>
    </source>
</evidence>
<evidence type="ECO:0000259" key="5">
    <source>
        <dbReference type="Pfam" id="PF00808"/>
    </source>
</evidence>
<dbReference type="InterPro" id="IPR009072">
    <property type="entry name" value="Histone-fold"/>
</dbReference>
<feature type="compositionally biased region" description="Low complexity" evidence="4">
    <location>
        <begin position="237"/>
        <end position="252"/>
    </location>
</feature>
<feature type="region of interest" description="Disordered" evidence="4">
    <location>
        <begin position="235"/>
        <end position="264"/>
    </location>
</feature>
<organism evidence="6 7">
    <name type="scientific">Colocasia esculenta</name>
    <name type="common">Wild taro</name>
    <name type="synonym">Arum esculentum</name>
    <dbReference type="NCBI Taxonomy" id="4460"/>
    <lineage>
        <taxon>Eukaryota</taxon>
        <taxon>Viridiplantae</taxon>
        <taxon>Streptophyta</taxon>
        <taxon>Embryophyta</taxon>
        <taxon>Tracheophyta</taxon>
        <taxon>Spermatophyta</taxon>
        <taxon>Magnoliopsida</taxon>
        <taxon>Liliopsida</taxon>
        <taxon>Araceae</taxon>
        <taxon>Aroideae</taxon>
        <taxon>Colocasieae</taxon>
        <taxon>Colocasia</taxon>
    </lineage>
</organism>
<comment type="caution">
    <text evidence="6">The sequence shown here is derived from an EMBL/GenBank/DDBJ whole genome shotgun (WGS) entry which is preliminary data.</text>
</comment>
<evidence type="ECO:0000256" key="1">
    <source>
        <dbReference type="ARBA" id="ARBA00009053"/>
    </source>
</evidence>
<dbReference type="EMBL" id="NMUH01008327">
    <property type="protein sequence ID" value="MQM18624.1"/>
    <property type="molecule type" value="Genomic_DNA"/>
</dbReference>
<dbReference type="InterPro" id="IPR027113">
    <property type="entry name" value="Transc_fact_NFYB/HAP3"/>
</dbReference>
<dbReference type="AlphaFoldDB" id="A0A843XGF8"/>
<dbReference type="GO" id="GO:0001228">
    <property type="term" value="F:DNA-binding transcription activator activity, RNA polymerase II-specific"/>
    <property type="evidence" value="ECO:0007669"/>
    <property type="project" value="InterPro"/>
</dbReference>
<dbReference type="Pfam" id="PF00808">
    <property type="entry name" value="CBFD_NFYB_HMF"/>
    <property type="match status" value="1"/>
</dbReference>
<dbReference type="PANTHER" id="PTHR11064">
    <property type="entry name" value="CCAAT-BINDING TRANSCRIPTION FACTOR-RELATED"/>
    <property type="match status" value="1"/>
</dbReference>
<evidence type="ECO:0000256" key="3">
    <source>
        <dbReference type="ARBA" id="ARBA00023163"/>
    </source>
</evidence>
<dbReference type="CDD" id="cd22907">
    <property type="entry name" value="HFD_NFYB"/>
    <property type="match status" value="1"/>
</dbReference>
<proteinExistence type="inferred from homology"/>
<gene>
    <name evidence="6" type="ORF">Taro_051618</name>
</gene>
<dbReference type="GO" id="GO:0000978">
    <property type="term" value="F:RNA polymerase II cis-regulatory region sequence-specific DNA binding"/>
    <property type="evidence" value="ECO:0007669"/>
    <property type="project" value="TreeGrafter"/>
</dbReference>
<sequence length="264" mass="27863">MAISFQTLAATGLSRKAVEVDESSDDDVAGSDHVHDDIGQSSTLQGGPAAAAAAAATREGGSGSSMREQDRLMPVANIIRIMRKVLPTHAKLSDEAKGTIQLCVSQFIDHVTALANDRCRQEQRKTVTAEDMLWAIGKLGLDEYVEYLSLYLHRYRLQEGTYRPARRDLLSQAAQPVVTTPAVGLQAAPGLVMAAQGYHAGSFFPTEGGSGSAVAVATAAASAGGVMTPGDYQRINGAGTQAGPSQQAQGPPHMFGFDPFNRYN</sequence>
<feature type="domain" description="Transcription factor CBF/NF-Y/archaeal histone" evidence="5">
    <location>
        <begin position="73"/>
        <end position="136"/>
    </location>
</feature>
<keyword evidence="7" id="KW-1185">Reference proteome</keyword>
<evidence type="ECO:0000313" key="7">
    <source>
        <dbReference type="Proteomes" id="UP000652761"/>
    </source>
</evidence>
<evidence type="ECO:0000256" key="2">
    <source>
        <dbReference type="ARBA" id="ARBA00023015"/>
    </source>
</evidence>
<feature type="region of interest" description="Disordered" evidence="4">
    <location>
        <begin position="21"/>
        <end position="49"/>
    </location>
</feature>
<dbReference type="OrthoDB" id="911806at2759"/>
<dbReference type="GO" id="GO:0016602">
    <property type="term" value="C:CCAAT-binding factor complex"/>
    <property type="evidence" value="ECO:0007669"/>
    <property type="project" value="InterPro"/>
</dbReference>
<dbReference type="PRINTS" id="PR00615">
    <property type="entry name" value="CCAATSUBUNTA"/>
</dbReference>
<dbReference type="PANTHER" id="PTHR11064:SF196">
    <property type="entry name" value="NUCLEAR TRANSCRIPTION FACTOR Y SUBUNIT B-6"/>
    <property type="match status" value="1"/>
</dbReference>
<evidence type="ECO:0000313" key="6">
    <source>
        <dbReference type="EMBL" id="MQM18624.1"/>
    </source>
</evidence>
<accession>A0A843XGF8</accession>
<dbReference type="Gene3D" id="1.10.20.10">
    <property type="entry name" value="Histone, subunit A"/>
    <property type="match status" value="1"/>
</dbReference>
<dbReference type="SUPFAM" id="SSF47113">
    <property type="entry name" value="Histone-fold"/>
    <property type="match status" value="1"/>
</dbReference>
<dbReference type="InterPro" id="IPR003958">
    <property type="entry name" value="CBFA_NFYB_domain"/>
</dbReference>
<dbReference type="GO" id="GO:0046982">
    <property type="term" value="F:protein heterodimerization activity"/>
    <property type="evidence" value="ECO:0007669"/>
    <property type="project" value="InterPro"/>
</dbReference>
<name>A0A843XGF8_COLES</name>
<protein>
    <recommendedName>
        <fullName evidence="5">Transcription factor CBF/NF-Y/archaeal histone domain-containing protein</fullName>
    </recommendedName>
</protein>
<keyword evidence="2" id="KW-0805">Transcription regulation</keyword>
<dbReference type="Proteomes" id="UP000652761">
    <property type="component" value="Unassembled WGS sequence"/>
</dbReference>
<keyword evidence="3" id="KW-0804">Transcription</keyword>